<name>A0A5N6UWD6_ASPTM</name>
<protein>
    <recommendedName>
        <fullName evidence="7">Xylanolytic transcriptional activator regulatory domain-containing protein</fullName>
    </recommendedName>
</protein>
<dbReference type="InterPro" id="IPR050987">
    <property type="entry name" value="AtrR-like"/>
</dbReference>
<dbReference type="InterPro" id="IPR007219">
    <property type="entry name" value="XnlR_reg_dom"/>
</dbReference>
<reference evidence="8 9" key="1">
    <citation type="submission" date="2019-04" db="EMBL/GenBank/DDBJ databases">
        <title>Friends and foes A comparative genomics study of 23 Aspergillus species from section Flavi.</title>
        <authorList>
            <consortium name="DOE Joint Genome Institute"/>
            <person name="Kjaerbolling I."/>
            <person name="Vesth T."/>
            <person name="Frisvad J.C."/>
            <person name="Nybo J.L."/>
            <person name="Theobald S."/>
            <person name="Kildgaard S."/>
            <person name="Isbrandt T."/>
            <person name="Kuo A."/>
            <person name="Sato A."/>
            <person name="Lyhne E.K."/>
            <person name="Kogle M.E."/>
            <person name="Wiebenga A."/>
            <person name="Kun R.S."/>
            <person name="Lubbers R.J."/>
            <person name="Makela M.R."/>
            <person name="Barry K."/>
            <person name="Chovatia M."/>
            <person name="Clum A."/>
            <person name="Daum C."/>
            <person name="Haridas S."/>
            <person name="He G."/>
            <person name="LaButti K."/>
            <person name="Lipzen A."/>
            <person name="Mondo S."/>
            <person name="Riley R."/>
            <person name="Salamov A."/>
            <person name="Simmons B.A."/>
            <person name="Magnuson J.K."/>
            <person name="Henrissat B."/>
            <person name="Mortensen U.H."/>
            <person name="Larsen T.O."/>
            <person name="Devries R.P."/>
            <person name="Grigoriev I.V."/>
            <person name="Machida M."/>
            <person name="Baker S.E."/>
            <person name="Andersen M.R."/>
        </authorList>
    </citation>
    <scope>NUCLEOTIDE SEQUENCE [LARGE SCALE GENOMIC DNA]</scope>
    <source>
        <strain evidence="8 9">CBS 117626</strain>
    </source>
</reference>
<keyword evidence="5" id="KW-0804">Transcription</keyword>
<keyword evidence="6" id="KW-0539">Nucleus</keyword>
<dbReference type="AlphaFoldDB" id="A0A5N6UWD6"/>
<dbReference type="GO" id="GO:0003677">
    <property type="term" value="F:DNA binding"/>
    <property type="evidence" value="ECO:0007669"/>
    <property type="project" value="UniProtKB-KW"/>
</dbReference>
<evidence type="ECO:0000256" key="1">
    <source>
        <dbReference type="ARBA" id="ARBA00004123"/>
    </source>
</evidence>
<dbReference type="Proteomes" id="UP000326950">
    <property type="component" value="Unassembled WGS sequence"/>
</dbReference>
<evidence type="ECO:0000259" key="7">
    <source>
        <dbReference type="Pfam" id="PF04082"/>
    </source>
</evidence>
<sequence>MPPMTEYNRQTSSVVSKETGTLNSTTKHFIWKLKRVHSALTQDNAQDHSFPTAPAVIPDYTYIPLGYENAQTKVFTKLSPHSYATYLRSQSETFIIFEYHWLHHQHFRTIMEATYNEPQSSLLDRTWLCCLLVFLALGESYNDSVAPSFSIDDRTGVNRNDQSIPDYQQLTPPGIGLRVKTAYAHAGMILRLASLLELSNPLHIPTEAAEKEHRKRAWWTAVCMDMMTCTELSLAPEHGYNGNSLEFPNNLQLSANEIRNFSDPQCFTAQTKLCRIKYRVIQTISYLRLGDTLETNTLYQSMLSGPTSVADGVSTLLRFHREWPVSDATLAHPSTRTIASLLLRYNQCFILLLRPVLLKPLYLFVRDGNPSYSSSEQSNPSNKCANSNSWGSLHVFSSLTIYVITRFMTDKYSVVFMNPPSNAPFGPLRDPFQETARVGKVALKDHERMIQDVEDLFTASSVGIGVTGNETEDLIG</sequence>
<keyword evidence="4" id="KW-0238">DNA-binding</keyword>
<dbReference type="GO" id="GO:0005634">
    <property type="term" value="C:nucleus"/>
    <property type="evidence" value="ECO:0007669"/>
    <property type="project" value="UniProtKB-SubCell"/>
</dbReference>
<evidence type="ECO:0000256" key="6">
    <source>
        <dbReference type="ARBA" id="ARBA00023242"/>
    </source>
</evidence>
<accession>A0A5N6UWD6</accession>
<feature type="domain" description="Xylanolytic transcriptional activator regulatory" evidence="7">
    <location>
        <begin position="180"/>
        <end position="263"/>
    </location>
</feature>
<dbReference type="EMBL" id="ML738622">
    <property type="protein sequence ID" value="KAE8162977.1"/>
    <property type="molecule type" value="Genomic_DNA"/>
</dbReference>
<evidence type="ECO:0000256" key="4">
    <source>
        <dbReference type="ARBA" id="ARBA00023125"/>
    </source>
</evidence>
<proteinExistence type="predicted"/>
<evidence type="ECO:0000256" key="5">
    <source>
        <dbReference type="ARBA" id="ARBA00023163"/>
    </source>
</evidence>
<comment type="subcellular location">
    <subcellularLocation>
        <location evidence="1">Nucleus</location>
    </subcellularLocation>
</comment>
<dbReference type="Pfam" id="PF04082">
    <property type="entry name" value="Fungal_trans"/>
    <property type="match status" value="1"/>
</dbReference>
<dbReference type="GO" id="GO:0003700">
    <property type="term" value="F:DNA-binding transcription factor activity"/>
    <property type="evidence" value="ECO:0007669"/>
    <property type="project" value="InterPro"/>
</dbReference>
<keyword evidence="3" id="KW-0805">Transcription regulation</keyword>
<dbReference type="CDD" id="cd12148">
    <property type="entry name" value="fungal_TF_MHR"/>
    <property type="match status" value="1"/>
</dbReference>
<organism evidence="8 9">
    <name type="scientific">Aspergillus tamarii</name>
    <dbReference type="NCBI Taxonomy" id="41984"/>
    <lineage>
        <taxon>Eukaryota</taxon>
        <taxon>Fungi</taxon>
        <taxon>Dikarya</taxon>
        <taxon>Ascomycota</taxon>
        <taxon>Pezizomycotina</taxon>
        <taxon>Eurotiomycetes</taxon>
        <taxon>Eurotiomycetidae</taxon>
        <taxon>Eurotiales</taxon>
        <taxon>Aspergillaceae</taxon>
        <taxon>Aspergillus</taxon>
        <taxon>Aspergillus subgen. Circumdati</taxon>
    </lineage>
</organism>
<dbReference type="OrthoDB" id="3266505at2759"/>
<dbReference type="PANTHER" id="PTHR46910:SF3">
    <property type="entry name" value="HALOTOLERANCE PROTEIN 9-RELATED"/>
    <property type="match status" value="1"/>
</dbReference>
<evidence type="ECO:0000313" key="8">
    <source>
        <dbReference type="EMBL" id="KAE8162977.1"/>
    </source>
</evidence>
<gene>
    <name evidence="8" type="ORF">BDV40DRAFT_288074</name>
</gene>
<dbReference type="PANTHER" id="PTHR46910">
    <property type="entry name" value="TRANSCRIPTION FACTOR PDR1"/>
    <property type="match status" value="1"/>
</dbReference>
<keyword evidence="9" id="KW-1185">Reference proteome</keyword>
<keyword evidence="2" id="KW-0479">Metal-binding</keyword>
<evidence type="ECO:0000256" key="2">
    <source>
        <dbReference type="ARBA" id="ARBA00022723"/>
    </source>
</evidence>
<evidence type="ECO:0000256" key="3">
    <source>
        <dbReference type="ARBA" id="ARBA00023015"/>
    </source>
</evidence>
<dbReference type="GO" id="GO:0046872">
    <property type="term" value="F:metal ion binding"/>
    <property type="evidence" value="ECO:0007669"/>
    <property type="project" value="UniProtKB-KW"/>
</dbReference>
<evidence type="ECO:0000313" key="9">
    <source>
        <dbReference type="Proteomes" id="UP000326950"/>
    </source>
</evidence>